<feature type="region of interest" description="Disordered" evidence="1">
    <location>
        <begin position="727"/>
        <end position="837"/>
    </location>
</feature>
<dbReference type="GO" id="GO:0005737">
    <property type="term" value="C:cytoplasm"/>
    <property type="evidence" value="ECO:0007669"/>
    <property type="project" value="TreeGrafter"/>
</dbReference>
<name>A0A084QD95_STAC4</name>
<sequence>MLGRLLHLGSGGSAAVPATAQAGSAKAMASLESVQEDSHTRNLLFPDAQALYQQRNDQVFPLSTTPSGATVLGASPFDFNEDVDLDVRDVRILIMQDTLGPTNTSLLFDSHPPPPCPAPERPTPDHDLRKTPVPPRKGSNAGLGSTRPVVIQPENPQTRQGAFDRRGSIHGRSQSYAETEAQRAAREYKDELGTFSSCIFGNSELMAYKGTSTKVHVVPVETRTATDHPFGDGRSSIGRASTRSSKLSQSYSSQAISPTHGPSINMSGAPSRHTDKKKVLITRLFPVNLANDEPDPSITPHSRFSDESGGFPFPSTGDEGVPKKKKPQPKQRRTPMYAVVLVIQLPNPPSRGSSTMHPKAGFRESSSFNDQDFFPSSFSSTKLSGWNMMGSSVHGDTTESLYSVDVEDRIDSLTQHWDIIMRTLTHLQSTVATTIHALLKQADLASPGPYSPTSVTNFVARTPSWTERRSTELPRTKPPKSTTKLVVLLPNHLAGDEMIAAEVQAARNRIVVGLGAARVVTGQGRWGIWRDEAIWASRWAASLGQKVFFNNLLTGFLATHTDWVQALCPPLYRRRFVESDQSQKQNVTRNDDDLALPSRTIIVSDNKMVARRLIFLLSAFLPASQQLPAARTHRPSTSASIGAFSNSPPTYIIPILREESLRRKINRRTGFRRASHSRTASQSTRTSAVPMQLAHLSIERSHERRVSDAASVRTANFSLAGASNDLVSRKSSAATTTTIVPETTAPHFSTLQKVESRRRPRPGSSGSVAADDLKRSLQRGESSGHLSTTGSVSRSNGLKWGNIVSGLWNPRRRGSTDHSEYSQVGDLRSPVRSSFSRGDKLSEMVREVTVAEEEDGSDLRYGSRVTDARDVRTPREGSGGARELFAAPDRTPDPTGAFESPVKTSINADDGIIDVDITFPDYITSLESAISSPSSSGYLSTPGFPGGLESFEHIARTSMDGDQPLNAAGWLSFYHPDFAIQAVSPRENLLNDIKKSLQSEPTPFPPSNNNVDLPERWVDVGSVMIADTTTQTVTRLLYRRLVRQRSMDKSSNGTSTAGPSFYGNALHTPSIAPYETQLNEEWIEDIILGPDGGLAEAVEKVVATNPDSGRDTGPMSSQATSETRPSIDSTNKSHDTPSDSSQQAQGLHDAPRLQCKTVILTALEELIREVIEDRAHLGANTKPEYSGRPNLLRAAVRDWINNLEMPAEASIQN</sequence>
<dbReference type="OMA" id="HWDVITR"/>
<evidence type="ECO:0000256" key="1">
    <source>
        <dbReference type="SAM" id="MobiDB-lite"/>
    </source>
</evidence>
<feature type="compositionally biased region" description="Low complexity" evidence="1">
    <location>
        <begin position="733"/>
        <end position="745"/>
    </location>
</feature>
<dbReference type="InParanoid" id="A0A084QD95"/>
<keyword evidence="4" id="KW-1185">Reference proteome</keyword>
<dbReference type="OrthoDB" id="5428015at2759"/>
<protein>
    <recommendedName>
        <fullName evidence="2">Folliculin-interacting protein N-terminal domain-containing protein</fullName>
    </recommendedName>
</protein>
<evidence type="ECO:0000313" key="4">
    <source>
        <dbReference type="Proteomes" id="UP000028524"/>
    </source>
</evidence>
<feature type="region of interest" description="Disordered" evidence="1">
    <location>
        <begin position="290"/>
        <end position="334"/>
    </location>
</feature>
<gene>
    <name evidence="3" type="ORF">S40285_02824</name>
</gene>
<feature type="region of interest" description="Disordered" evidence="1">
    <location>
        <begin position="226"/>
        <end position="273"/>
    </location>
</feature>
<dbReference type="GO" id="GO:0042030">
    <property type="term" value="F:ATPase inhibitor activity"/>
    <property type="evidence" value="ECO:0007669"/>
    <property type="project" value="TreeGrafter"/>
</dbReference>
<feature type="compositionally biased region" description="Pro residues" evidence="1">
    <location>
        <begin position="111"/>
        <end position="121"/>
    </location>
</feature>
<proteinExistence type="predicted"/>
<feature type="compositionally biased region" description="Polar residues" evidence="1">
    <location>
        <begin position="779"/>
        <end position="796"/>
    </location>
</feature>
<evidence type="ECO:0000313" key="3">
    <source>
        <dbReference type="EMBL" id="KFA61930.1"/>
    </source>
</evidence>
<accession>A0A084QD95</accession>
<evidence type="ECO:0000259" key="2">
    <source>
        <dbReference type="Pfam" id="PF14636"/>
    </source>
</evidence>
<dbReference type="Proteomes" id="UP000028524">
    <property type="component" value="Unassembled WGS sequence"/>
</dbReference>
<feature type="compositionally biased region" description="Low complexity" evidence="1">
    <location>
        <begin position="241"/>
        <end position="257"/>
    </location>
</feature>
<dbReference type="PANTHER" id="PTHR21634">
    <property type="entry name" value="RE13835P"/>
    <property type="match status" value="1"/>
</dbReference>
<feature type="region of interest" description="Disordered" evidence="1">
    <location>
        <begin position="670"/>
        <end position="690"/>
    </location>
</feature>
<dbReference type="PANTHER" id="PTHR21634:SF9">
    <property type="entry name" value="RE13835P"/>
    <property type="match status" value="1"/>
</dbReference>
<organism evidence="3 4">
    <name type="scientific">Stachybotrys chlorohalonatus (strain IBT 40285)</name>
    <dbReference type="NCBI Taxonomy" id="1283841"/>
    <lineage>
        <taxon>Eukaryota</taxon>
        <taxon>Fungi</taxon>
        <taxon>Dikarya</taxon>
        <taxon>Ascomycota</taxon>
        <taxon>Pezizomycotina</taxon>
        <taxon>Sordariomycetes</taxon>
        <taxon>Hypocreomycetidae</taxon>
        <taxon>Hypocreales</taxon>
        <taxon>Stachybotryaceae</taxon>
        <taxon>Stachybotrys</taxon>
    </lineage>
</organism>
<feature type="compositionally biased region" description="Basic residues" evidence="1">
    <location>
        <begin position="323"/>
        <end position="333"/>
    </location>
</feature>
<reference evidence="3 4" key="1">
    <citation type="journal article" date="2014" name="BMC Genomics">
        <title>Comparative genome sequencing reveals chemotype-specific gene clusters in the toxigenic black mold Stachybotrys.</title>
        <authorList>
            <person name="Semeiks J."/>
            <person name="Borek D."/>
            <person name="Otwinowski Z."/>
            <person name="Grishin N.V."/>
        </authorList>
    </citation>
    <scope>NUCLEOTIDE SEQUENCE [LARGE SCALE GENOMIC DNA]</scope>
    <source>
        <strain evidence="3 4">IBT 40285</strain>
    </source>
</reference>
<dbReference type="AlphaFoldDB" id="A0A084QD95"/>
<dbReference type="InterPro" id="IPR028084">
    <property type="entry name" value="FNIP_N_dom"/>
</dbReference>
<dbReference type="HOGENOM" id="CLU_007239_0_0_1"/>
<feature type="compositionally biased region" description="Low complexity" evidence="1">
    <location>
        <begin position="677"/>
        <end position="688"/>
    </location>
</feature>
<dbReference type="EMBL" id="KL660823">
    <property type="protein sequence ID" value="KFA61930.1"/>
    <property type="molecule type" value="Genomic_DNA"/>
</dbReference>
<feature type="compositionally biased region" description="Polar residues" evidence="1">
    <location>
        <begin position="1114"/>
        <end position="1130"/>
    </location>
</feature>
<feature type="region of interest" description="Disordered" evidence="1">
    <location>
        <begin position="101"/>
        <end position="182"/>
    </location>
</feature>
<dbReference type="Pfam" id="PF14636">
    <property type="entry name" value="FNIP_N"/>
    <property type="match status" value="1"/>
</dbReference>
<dbReference type="GO" id="GO:0051087">
    <property type="term" value="F:protein-folding chaperone binding"/>
    <property type="evidence" value="ECO:0007669"/>
    <property type="project" value="TreeGrafter"/>
</dbReference>
<feature type="region of interest" description="Disordered" evidence="1">
    <location>
        <begin position="1103"/>
        <end position="1149"/>
    </location>
</feature>
<dbReference type="STRING" id="1283841.A0A084QD95"/>
<feature type="region of interest" description="Disordered" evidence="1">
    <location>
        <begin position="870"/>
        <end position="903"/>
    </location>
</feature>
<feature type="domain" description="Folliculin-interacting protein N-terminal" evidence="2">
    <location>
        <begin position="89"/>
        <end position="224"/>
    </location>
</feature>